<evidence type="ECO:0000256" key="1">
    <source>
        <dbReference type="SAM" id="Phobius"/>
    </source>
</evidence>
<sequence>MSQPPVNFSTIDPDAKAPTLRRLRQLSRILDKAIIIPGTRIGFGLDPIVGLLFGAGDFLGLIFSAYIVLESARLGVPAATLAKMLLNIIIDAIVGAIPAVGDLFDFAWTANEYNIRLLEDHLKFPSQKKSTDKWFVLAVLVGLFIVTIALVALSVILVRFFWYAAGIVWGLLTGS</sequence>
<dbReference type="PANTHER" id="PTHR35519">
    <property type="entry name" value="MEMBRANE PROTEINS"/>
    <property type="match status" value="1"/>
</dbReference>
<dbReference type="PANTHER" id="PTHR35519:SF2">
    <property type="entry name" value="PH DOMAIN PROTEIN"/>
    <property type="match status" value="1"/>
</dbReference>
<protein>
    <submittedName>
        <fullName evidence="2">DUF4112 domain-containing protein</fullName>
    </submittedName>
</protein>
<dbReference type="Pfam" id="PF13430">
    <property type="entry name" value="DUF4112"/>
    <property type="match status" value="1"/>
</dbReference>
<gene>
    <name evidence="2" type="ORF">ICL16_07165</name>
</gene>
<dbReference type="Proteomes" id="UP000629098">
    <property type="component" value="Unassembled WGS sequence"/>
</dbReference>
<reference evidence="2" key="1">
    <citation type="submission" date="2020-09" db="EMBL/GenBank/DDBJ databases">
        <title>Iningainema tapete sp. nov. (Scytonemataceae, Cyanobacteria) from greenhouses in central Florida (USA) produces two types of nodularin with biosynthetic potential for microcystin-LR and anabaenopeptins.</title>
        <authorList>
            <person name="Berthold D.E."/>
            <person name="Lefler F.W."/>
            <person name="Huang I.-S."/>
            <person name="Abdulla H."/>
            <person name="Zimba P.V."/>
            <person name="Laughinghouse H.D. IV."/>
        </authorList>
    </citation>
    <scope>NUCLEOTIDE SEQUENCE</scope>
    <source>
        <strain evidence="2">BLCCT55</strain>
    </source>
</reference>
<name>A0A8J6XDY2_9CYAN</name>
<feature type="transmembrane region" description="Helical" evidence="1">
    <location>
        <begin position="81"/>
        <end position="101"/>
    </location>
</feature>
<feature type="transmembrane region" description="Helical" evidence="1">
    <location>
        <begin position="48"/>
        <end position="69"/>
    </location>
</feature>
<proteinExistence type="predicted"/>
<feature type="transmembrane region" description="Helical" evidence="1">
    <location>
        <begin position="134"/>
        <end position="162"/>
    </location>
</feature>
<dbReference type="InterPro" id="IPR025187">
    <property type="entry name" value="DUF4112"/>
</dbReference>
<keyword evidence="3" id="KW-1185">Reference proteome</keyword>
<organism evidence="2 3">
    <name type="scientific">Iningainema tapete BLCC-T55</name>
    <dbReference type="NCBI Taxonomy" id="2748662"/>
    <lineage>
        <taxon>Bacteria</taxon>
        <taxon>Bacillati</taxon>
        <taxon>Cyanobacteriota</taxon>
        <taxon>Cyanophyceae</taxon>
        <taxon>Nostocales</taxon>
        <taxon>Scytonemataceae</taxon>
        <taxon>Iningainema tapete</taxon>
    </lineage>
</organism>
<dbReference type="RefSeq" id="WP_190826167.1">
    <property type="nucleotide sequence ID" value="NZ_CAWPPI010000029.1"/>
</dbReference>
<comment type="caution">
    <text evidence="2">The sequence shown here is derived from an EMBL/GenBank/DDBJ whole genome shotgun (WGS) entry which is preliminary data.</text>
</comment>
<dbReference type="AlphaFoldDB" id="A0A8J6XDY2"/>
<evidence type="ECO:0000313" key="3">
    <source>
        <dbReference type="Proteomes" id="UP000629098"/>
    </source>
</evidence>
<keyword evidence="1" id="KW-0812">Transmembrane</keyword>
<keyword evidence="1" id="KW-0472">Membrane</keyword>
<evidence type="ECO:0000313" key="2">
    <source>
        <dbReference type="EMBL" id="MBD2771878.1"/>
    </source>
</evidence>
<keyword evidence="1" id="KW-1133">Transmembrane helix</keyword>
<dbReference type="EMBL" id="JACXAE010000029">
    <property type="protein sequence ID" value="MBD2771878.1"/>
    <property type="molecule type" value="Genomic_DNA"/>
</dbReference>
<accession>A0A8J6XDY2</accession>